<dbReference type="InterPro" id="IPR023578">
    <property type="entry name" value="Ras_GEF_dom_sf"/>
</dbReference>
<evidence type="ECO:0000259" key="15">
    <source>
        <dbReference type="PROSITE" id="PS50089"/>
    </source>
</evidence>
<dbReference type="InterPro" id="IPR000651">
    <property type="entry name" value="Ras-like_Gua-exchang_fac_N"/>
</dbReference>
<protein>
    <submittedName>
        <fullName evidence="19">Uncharacterized protein</fullName>
    </submittedName>
</protein>
<name>A0A8H3A6S9_9AGAM</name>
<dbReference type="SMART" id="SM00490">
    <property type="entry name" value="HELICc"/>
    <property type="match status" value="1"/>
</dbReference>
<evidence type="ECO:0000256" key="7">
    <source>
        <dbReference type="ARBA" id="ARBA00022806"/>
    </source>
</evidence>
<feature type="region of interest" description="Disordered" evidence="13">
    <location>
        <begin position="2053"/>
        <end position="2113"/>
    </location>
</feature>
<keyword evidence="11" id="KW-0344">Guanine-nucleotide releasing factor</keyword>
<dbReference type="GO" id="GO:0006281">
    <property type="term" value="P:DNA repair"/>
    <property type="evidence" value="ECO:0007669"/>
    <property type="project" value="TreeGrafter"/>
</dbReference>
<feature type="compositionally biased region" description="Acidic residues" evidence="13">
    <location>
        <begin position="2070"/>
        <end position="2088"/>
    </location>
</feature>
<evidence type="ECO:0000256" key="11">
    <source>
        <dbReference type="PROSITE-ProRule" id="PRU00168"/>
    </source>
</evidence>
<dbReference type="InterPro" id="IPR036964">
    <property type="entry name" value="RASGEF_cat_dom_sf"/>
</dbReference>
<dbReference type="GO" id="GO:0008094">
    <property type="term" value="F:ATP-dependent activity, acting on DNA"/>
    <property type="evidence" value="ECO:0007669"/>
    <property type="project" value="TreeGrafter"/>
</dbReference>
<gene>
    <name evidence="19" type="ORF">RDB_LOCUS12749</name>
</gene>
<dbReference type="PANTHER" id="PTHR45626:SF17">
    <property type="entry name" value="HELICASE-LIKE TRANSCRIPTION FACTOR"/>
    <property type="match status" value="1"/>
</dbReference>
<feature type="region of interest" description="Disordered" evidence="13">
    <location>
        <begin position="1376"/>
        <end position="1428"/>
    </location>
</feature>
<keyword evidence="4" id="KW-0547">Nucleotide-binding</keyword>
<dbReference type="SUPFAM" id="SSF57716">
    <property type="entry name" value="Glucocorticoid receptor-like (DNA-binding domain)"/>
    <property type="match status" value="1"/>
</dbReference>
<feature type="domain" description="Helicase ATP-binding" evidence="17">
    <location>
        <begin position="1551"/>
        <end position="1725"/>
    </location>
</feature>
<dbReference type="Pfam" id="PF13923">
    <property type="entry name" value="zf-C3HC4_2"/>
    <property type="match status" value="1"/>
</dbReference>
<dbReference type="GO" id="GO:0005634">
    <property type="term" value="C:nucleus"/>
    <property type="evidence" value="ECO:0007669"/>
    <property type="project" value="UniProtKB-SubCell"/>
</dbReference>
<dbReference type="PANTHER" id="PTHR45626">
    <property type="entry name" value="TRANSCRIPTION TERMINATION FACTOR 2-RELATED"/>
    <property type="match status" value="1"/>
</dbReference>
<dbReference type="InterPro" id="IPR049730">
    <property type="entry name" value="SNF2/RAD54-like_C"/>
</dbReference>
<comment type="caution">
    <text evidence="19">The sequence shown here is derived from an EMBL/GenBank/DDBJ whole genome shotgun (WGS) entry which is preliminary data.</text>
</comment>
<dbReference type="GO" id="GO:0005085">
    <property type="term" value="F:guanyl-nucleotide exchange factor activity"/>
    <property type="evidence" value="ECO:0007669"/>
    <property type="project" value="UniProtKB-KW"/>
</dbReference>
<feature type="compositionally biased region" description="Low complexity" evidence="13">
    <location>
        <begin position="1152"/>
        <end position="1163"/>
    </location>
</feature>
<dbReference type="SMART" id="SM01336">
    <property type="entry name" value="zf-PARP"/>
    <property type="match status" value="1"/>
</dbReference>
<dbReference type="SUPFAM" id="SSF57850">
    <property type="entry name" value="RING/U-box"/>
    <property type="match status" value="1"/>
</dbReference>
<dbReference type="GO" id="GO:0004386">
    <property type="term" value="F:helicase activity"/>
    <property type="evidence" value="ECO:0007669"/>
    <property type="project" value="UniProtKB-KW"/>
</dbReference>
<dbReference type="Pfam" id="PF08797">
    <property type="entry name" value="HIRAN"/>
    <property type="match status" value="1"/>
</dbReference>
<feature type="compositionally biased region" description="Polar residues" evidence="13">
    <location>
        <begin position="1387"/>
        <end position="1406"/>
    </location>
</feature>
<accession>A0A8H3A6S9</accession>
<evidence type="ECO:0000256" key="5">
    <source>
        <dbReference type="ARBA" id="ARBA00022771"/>
    </source>
</evidence>
<dbReference type="Gene3D" id="3.30.70.2330">
    <property type="match status" value="1"/>
</dbReference>
<dbReference type="InterPro" id="IPR001841">
    <property type="entry name" value="Znf_RING"/>
</dbReference>
<comment type="subcellular location">
    <subcellularLocation>
        <location evidence="1">Nucleus</location>
    </subcellularLocation>
</comment>
<comment type="similarity">
    <text evidence="2">Belongs to the SNF2/RAD54 helicase family.</text>
</comment>
<feature type="domain" description="Ras-GEF" evidence="14">
    <location>
        <begin position="786"/>
        <end position="1013"/>
    </location>
</feature>
<feature type="domain" description="RING-type" evidence="15">
    <location>
        <begin position="1908"/>
        <end position="1949"/>
    </location>
</feature>
<dbReference type="Gene3D" id="3.40.50.300">
    <property type="entry name" value="P-loop containing nucleotide triphosphate hydrolases"/>
    <property type="match status" value="2"/>
</dbReference>
<feature type="compositionally biased region" description="Polar residues" evidence="13">
    <location>
        <begin position="111"/>
        <end position="128"/>
    </location>
</feature>
<keyword evidence="10" id="KW-0539">Nucleus</keyword>
<dbReference type="InterPro" id="IPR038718">
    <property type="entry name" value="SNF2-like_sf"/>
</dbReference>
<dbReference type="Gene3D" id="1.10.840.10">
    <property type="entry name" value="Ras guanine-nucleotide exchange factors catalytic domain"/>
    <property type="match status" value="1"/>
</dbReference>
<evidence type="ECO:0000256" key="3">
    <source>
        <dbReference type="ARBA" id="ARBA00022723"/>
    </source>
</evidence>
<evidence type="ECO:0000256" key="2">
    <source>
        <dbReference type="ARBA" id="ARBA00007025"/>
    </source>
</evidence>
<dbReference type="GO" id="GO:0016818">
    <property type="term" value="F:hydrolase activity, acting on acid anhydrides, in phosphorus-containing anhydrides"/>
    <property type="evidence" value="ECO:0007669"/>
    <property type="project" value="InterPro"/>
</dbReference>
<feature type="compositionally biased region" description="Low complexity" evidence="13">
    <location>
        <begin position="63"/>
        <end position="72"/>
    </location>
</feature>
<dbReference type="SMART" id="SM00184">
    <property type="entry name" value="RING"/>
    <property type="match status" value="1"/>
</dbReference>
<dbReference type="Pfam" id="PF00618">
    <property type="entry name" value="RasGEF_N"/>
    <property type="match status" value="1"/>
</dbReference>
<keyword evidence="5 12" id="KW-0863">Zinc-finger</keyword>
<feature type="domain" description="Helicase C-terminal" evidence="18">
    <location>
        <begin position="1985"/>
        <end position="2215"/>
    </location>
</feature>
<feature type="region of interest" description="Disordered" evidence="13">
    <location>
        <begin position="727"/>
        <end position="767"/>
    </location>
</feature>
<dbReference type="GO" id="GO:0007264">
    <property type="term" value="P:small GTPase-mediated signal transduction"/>
    <property type="evidence" value="ECO:0007669"/>
    <property type="project" value="InterPro"/>
</dbReference>
<keyword evidence="6" id="KW-0378">Hydrolase</keyword>
<feature type="region of interest" description="Disordered" evidence="13">
    <location>
        <begin position="396"/>
        <end position="444"/>
    </location>
</feature>
<dbReference type="PROSITE" id="PS51194">
    <property type="entry name" value="HELICASE_CTER"/>
    <property type="match status" value="1"/>
</dbReference>
<evidence type="ECO:0000256" key="12">
    <source>
        <dbReference type="PROSITE-ProRule" id="PRU00175"/>
    </source>
</evidence>
<evidence type="ECO:0000256" key="10">
    <source>
        <dbReference type="ARBA" id="ARBA00023242"/>
    </source>
</evidence>
<evidence type="ECO:0000256" key="8">
    <source>
        <dbReference type="ARBA" id="ARBA00022833"/>
    </source>
</evidence>
<evidence type="ECO:0000256" key="6">
    <source>
        <dbReference type="ARBA" id="ARBA00022801"/>
    </source>
</evidence>
<reference evidence="19" key="1">
    <citation type="submission" date="2021-01" db="EMBL/GenBank/DDBJ databases">
        <authorList>
            <person name="Kaushik A."/>
        </authorList>
    </citation>
    <scope>NUCLEOTIDE SEQUENCE</scope>
    <source>
        <strain evidence="19">AG4-R118</strain>
    </source>
</reference>
<organism evidence="19 20">
    <name type="scientific">Rhizoctonia solani</name>
    <dbReference type="NCBI Taxonomy" id="456999"/>
    <lineage>
        <taxon>Eukaryota</taxon>
        <taxon>Fungi</taxon>
        <taxon>Dikarya</taxon>
        <taxon>Basidiomycota</taxon>
        <taxon>Agaricomycotina</taxon>
        <taxon>Agaricomycetes</taxon>
        <taxon>Cantharellales</taxon>
        <taxon>Ceratobasidiaceae</taxon>
        <taxon>Rhizoctonia</taxon>
    </lineage>
</organism>
<dbReference type="SUPFAM" id="SSF52540">
    <property type="entry name" value="P-loop containing nucleoside triphosphate hydrolases"/>
    <property type="match status" value="3"/>
</dbReference>
<dbReference type="Gene3D" id="3.30.1740.10">
    <property type="entry name" value="Zinc finger, PARP-type"/>
    <property type="match status" value="1"/>
</dbReference>
<dbReference type="PROSITE" id="PS50089">
    <property type="entry name" value="ZF_RING_2"/>
    <property type="match status" value="1"/>
</dbReference>
<feature type="domain" description="N-terminal Ras-GEF" evidence="16">
    <location>
        <begin position="546"/>
        <end position="671"/>
    </location>
</feature>
<proteinExistence type="inferred from homology"/>
<dbReference type="PROSITE" id="PS51192">
    <property type="entry name" value="HELICASE_ATP_BIND_1"/>
    <property type="match status" value="1"/>
</dbReference>
<dbReference type="Pfam" id="PF00176">
    <property type="entry name" value="SNF2-rel_dom"/>
    <property type="match status" value="1"/>
</dbReference>
<evidence type="ECO:0000256" key="1">
    <source>
        <dbReference type="ARBA" id="ARBA00004123"/>
    </source>
</evidence>
<dbReference type="InterPro" id="IPR001510">
    <property type="entry name" value="Znf_PARP"/>
</dbReference>
<evidence type="ECO:0000259" key="16">
    <source>
        <dbReference type="PROSITE" id="PS50212"/>
    </source>
</evidence>
<dbReference type="SMART" id="SM00147">
    <property type="entry name" value="RasGEF"/>
    <property type="match status" value="1"/>
</dbReference>
<dbReference type="PROSITE" id="PS50009">
    <property type="entry name" value="RASGEF_CAT"/>
    <property type="match status" value="1"/>
</dbReference>
<evidence type="ECO:0000313" key="20">
    <source>
        <dbReference type="Proteomes" id="UP000663888"/>
    </source>
</evidence>
<dbReference type="InterPro" id="IPR036957">
    <property type="entry name" value="Znf_PARP_sf"/>
</dbReference>
<feature type="region of interest" description="Disordered" evidence="13">
    <location>
        <begin position="19"/>
        <end position="193"/>
    </location>
</feature>
<dbReference type="SMART" id="SM00910">
    <property type="entry name" value="HIRAN"/>
    <property type="match status" value="1"/>
</dbReference>
<keyword evidence="9" id="KW-0067">ATP-binding</keyword>
<dbReference type="CDD" id="cd16449">
    <property type="entry name" value="RING-HC"/>
    <property type="match status" value="1"/>
</dbReference>
<evidence type="ECO:0000259" key="18">
    <source>
        <dbReference type="PROSITE" id="PS51194"/>
    </source>
</evidence>
<dbReference type="GO" id="GO:0003677">
    <property type="term" value="F:DNA binding"/>
    <property type="evidence" value="ECO:0007669"/>
    <property type="project" value="InterPro"/>
</dbReference>
<evidence type="ECO:0000256" key="13">
    <source>
        <dbReference type="SAM" id="MobiDB-lite"/>
    </source>
</evidence>
<dbReference type="SUPFAM" id="SSF48366">
    <property type="entry name" value="Ras GEF"/>
    <property type="match status" value="1"/>
</dbReference>
<dbReference type="InterPro" id="IPR014905">
    <property type="entry name" value="HIRAN"/>
</dbReference>
<dbReference type="SMART" id="SM00487">
    <property type="entry name" value="DEXDc"/>
    <property type="match status" value="1"/>
</dbReference>
<feature type="compositionally biased region" description="Pro residues" evidence="13">
    <location>
        <begin position="174"/>
        <end position="186"/>
    </location>
</feature>
<evidence type="ECO:0000313" key="19">
    <source>
        <dbReference type="EMBL" id="CAE6412448.1"/>
    </source>
</evidence>
<dbReference type="Gene3D" id="3.40.50.10810">
    <property type="entry name" value="Tandem AAA-ATPase domain"/>
    <property type="match status" value="1"/>
</dbReference>
<dbReference type="InterPro" id="IPR050628">
    <property type="entry name" value="SNF2_RAD54_helicase_TF"/>
</dbReference>
<evidence type="ECO:0000256" key="9">
    <source>
        <dbReference type="ARBA" id="ARBA00022840"/>
    </source>
</evidence>
<evidence type="ECO:0000259" key="14">
    <source>
        <dbReference type="PROSITE" id="PS50009"/>
    </source>
</evidence>
<dbReference type="InterPro" id="IPR013083">
    <property type="entry name" value="Znf_RING/FYVE/PHD"/>
</dbReference>
<dbReference type="Pfam" id="PF00617">
    <property type="entry name" value="RasGEF"/>
    <property type="match status" value="1"/>
</dbReference>
<dbReference type="Pfam" id="PF00645">
    <property type="entry name" value="zf-PARP"/>
    <property type="match status" value="1"/>
</dbReference>
<evidence type="ECO:0000256" key="4">
    <source>
        <dbReference type="ARBA" id="ARBA00022741"/>
    </source>
</evidence>
<dbReference type="GO" id="GO:0008270">
    <property type="term" value="F:zinc ion binding"/>
    <property type="evidence" value="ECO:0007669"/>
    <property type="project" value="UniProtKB-KW"/>
</dbReference>
<feature type="region of interest" description="Disordered" evidence="13">
    <location>
        <begin position="2235"/>
        <end position="2270"/>
    </location>
</feature>
<dbReference type="InterPro" id="IPR001650">
    <property type="entry name" value="Helicase_C-like"/>
</dbReference>
<dbReference type="InterPro" id="IPR027417">
    <property type="entry name" value="P-loop_NTPase"/>
</dbReference>
<feature type="compositionally biased region" description="Low complexity" evidence="13">
    <location>
        <begin position="23"/>
        <end position="38"/>
    </location>
</feature>
<dbReference type="InterPro" id="IPR014001">
    <property type="entry name" value="Helicase_ATP-bd"/>
</dbReference>
<dbReference type="EMBL" id="CAJMWX010000312">
    <property type="protein sequence ID" value="CAE6412448.1"/>
    <property type="molecule type" value="Genomic_DNA"/>
</dbReference>
<dbReference type="PROSITE" id="PS50212">
    <property type="entry name" value="RASGEF_NTER"/>
    <property type="match status" value="1"/>
</dbReference>
<keyword evidence="3" id="KW-0479">Metal-binding</keyword>
<sequence>MTMCVGDRVLTVSRLVLVGDAPSIKSSSNSSGKTSKSQSRPRRNPSPPSMYHAAPLPKKKSKTPTTPSKSKSIAPSVRSGGSGDTFDSAITARANDFPSMYKAPPLPRAGSKSTLDLRTPTRDTFSVISGSSGSNSGSGGGKSLKSSHYSEEEPRAGGLRLLTRRKSVPLQQPSAPPSDPVPPVPRPANADMPPQKVAPVGSVVPDYVLGVVGSKGCGKSTLIRLAFQGVDIEESRIVAASADGPTMTLACTTISRGAARIFEIDADELLDLSEPGSETGLWPDGFPKLHGVAVCYDAHDQRTYDQAKQVLAGVSTSFTDPSFITLLIACKSDSLDDSGSPGPELPPTRAAKLGQRHGARFLQVTNRADVGLSHMMHTFQWMLDHLGTSRGTKRLIIVPRSKKSSGRASEPTLRTGARTPDRRKTPEPPVEPTLPTRARTKSAGDLVSAWISDSQEKQPIRHIIEKAGETDKASRRSIGDESVLAYGFPKVPSGVPAVVREEREREIEVVQIPTPKPSEEVRQMLPPLQLKIDGTPSEAPPRKLPAPLCMRWATTEQLIDKLFFSGVTEDEPWFIFNFFLTYRLFMTPRTVLLSFQKRLRELEESQADPLLAGFVQQRLCELLQHWIEEYPNDFAAPGAPSALAAVVRTACEKTHLMYYGSEFTYFLDELPCLADDASSWAFISADTPVEDESLYDFELDFDREFNFSPEADGFGLFDPSYTITPNSTVRHPEDEEEPPMTGRTARFESAGEDSIGRGISPDARRNGQSPALKALQAVANELLEYDSRSIAEEITRLETELFLKIKPRDWVRRGVKEDKNGKPKSIVEMNAFFDRVGKWVMSIVVSLNRPQERARLVTHLCEVAQALRLLNNYSSLRAFHVGINCVCETGDIVQSQVPEKVWRKYQSADKLLRVNENHLLYRLAVKNTFGAGIPSLEVHSSDLSRIGEMPNTNSEGQVHWAKFTHLGNNIHEIHGFQERIREDGGYAFEPNSELTKLILETELLDMDLEVASTLGWFATPSIMAAPVDPSQYVIEYAKNSSEKCNGRPPCNGSMIVLGDLRFGTKKYNGVINDKMQYRHWGCVTPDILYDLAILGVDRIPGLARLNPTDRQKIHRAVQHLRIDDADIPITARSLVRTSSIPSASQPPRRVGAAPPFSQRAAAATTSQIMAPLASTSRKRKAPAKSKARAAPALPAPPPPPPVPPVPQVPVMMPPPMYHAPPPYMGTQITMSQQKRDDEDYAEEDFGAEEEAQYTDFYLSFQSSVVGIQYYDGLVGPGEQVALVREPTNRYDQNAIQVMNVGLRQVGHIPRQTAANLAPLIDRGLILVEGTMNDGNLQGKQFTLNVTLSVYGKPGSRTMLEPLLRWATPGKRGFTEEMRRQSGALHAQTASYSSGASQGPSYASGSARNPMYIDDSSSSSSQSAQPQINQRALEALEVQRRAEELRAMLAGLEKVDDEGRRANFLDALYGNQAEDILNLPEHPSPPGKEDGTLVVDLLKHQKQGLLWCINRENAVLPAKHGEPHQQFWEYRAPPNSRPHYMNLITKSPMPINTPPLIGHGGIMSDSMGLGKSLTFLALIIATKNTLPKGFDNPTLVVCPLSVLSNWESQIEDHCNPGTLACYTYYGNNRNVEPDTLKDYDIVLTTYQTVSSDFERSGGFKKTDELMAESSEEKKRPKGLFDIKWKRVVLDEAHQIRNPKTKIAQAATAVDGYYRWAVSGTPIVNSPTDLGSLLAFLRMCSPLDQIAHFNRSLARPLSKGNPESMALLREIMKHISIRRSKEMQNAEGKRLVELPKVVIHVTQVDLDDATRRIYDSVEALSRQRFMEMANASNGGQVPNFVLSLLTRMRQIALHPGLVPYDYLQQLQSGERYGGDNLPLPQSTIISPQEKARLQNILFHAEEDSEEASQCAICFDNLKNPRILPDGHYFCYDCISGYIEAHGAAATCPMDRRPISMGDLIEPPPPTALTQGPPEDNVKGLTEGSSAKIERLIWLLERIPSDEKAVVFSQFTSFLDKIADQLEENRISYVEFNGGLSAKRRQEVLQRFSRPLPVKNSAIRRTSANKKTKGSDSESDFTPGDDDDFIDDDDTYFTATQSSKGKGKGRAGKGKATSGRSFGGNPKVLLISLKSGATGLNLTVANHLFLMDPWWQEAIESQAIDRVNRIGQKRDVHVYQMITNNTVEAKVLDIQARKKAMIDQAFSAMGGREVVREKRETRMQDFIELFGLQRRNGRVTLGEEAAAAQAAEEEDEPDWLPTGPSHKRSRLVLSDEE</sequence>
<dbReference type="Gene3D" id="1.20.870.10">
    <property type="entry name" value="Son of sevenless (SoS) protein Chain: S domain 1"/>
    <property type="match status" value="1"/>
</dbReference>
<dbReference type="Gene3D" id="3.30.40.10">
    <property type="entry name" value="Zinc/RING finger domain, C3HC4 (zinc finger)"/>
    <property type="match status" value="1"/>
</dbReference>
<feature type="region of interest" description="Disordered" evidence="13">
    <location>
        <begin position="1138"/>
        <end position="1200"/>
    </location>
</feature>
<dbReference type="Pfam" id="PF00271">
    <property type="entry name" value="Helicase_C"/>
    <property type="match status" value="2"/>
</dbReference>
<evidence type="ECO:0000259" key="17">
    <source>
        <dbReference type="PROSITE" id="PS51192"/>
    </source>
</evidence>
<keyword evidence="7" id="KW-0347">Helicase</keyword>
<dbReference type="InterPro" id="IPR001895">
    <property type="entry name" value="RASGEF_cat_dom"/>
</dbReference>
<dbReference type="CDD" id="cd06224">
    <property type="entry name" value="REM"/>
    <property type="match status" value="1"/>
</dbReference>
<dbReference type="Proteomes" id="UP000663888">
    <property type="component" value="Unassembled WGS sequence"/>
</dbReference>
<keyword evidence="8" id="KW-0862">Zinc</keyword>
<feature type="compositionally biased region" description="Basic residues" evidence="13">
    <location>
        <begin position="1176"/>
        <end position="1187"/>
    </location>
</feature>
<dbReference type="InterPro" id="IPR000330">
    <property type="entry name" value="SNF2_N"/>
</dbReference>
<dbReference type="CDD" id="cd18793">
    <property type="entry name" value="SF2_C_SNF"/>
    <property type="match status" value="1"/>
</dbReference>
<dbReference type="GO" id="GO:0005524">
    <property type="term" value="F:ATP binding"/>
    <property type="evidence" value="ECO:0007669"/>
    <property type="project" value="UniProtKB-KW"/>
</dbReference>